<evidence type="ECO:0000313" key="4">
    <source>
        <dbReference type="Proteomes" id="UP000198535"/>
    </source>
</evidence>
<dbReference type="STRING" id="487685.SAMN04488696_2714"/>
<protein>
    <submittedName>
        <fullName evidence="3">PEF-CTERM protein sorting domain-containing protein</fullName>
    </submittedName>
</protein>
<keyword evidence="1" id="KW-0472">Membrane</keyword>
<evidence type="ECO:0000259" key="2">
    <source>
        <dbReference type="Pfam" id="PF26596"/>
    </source>
</evidence>
<sequence>MVVRVKKLSILTVIALILMLTIANASAKQCLPDDGTYCGTLNGTYTPDVSKDHPLYGATFTLKADVKADLDNEMITITNIDTSGSNPAIDESTLNIIATFENNGLIKVIATGKCGMSYPFYGEMLIDPCDFSIRSNSGYVRIPLQTGGYTQYDLEGDFTLDVEECCMELPDGTYCGTLEGTYSAQDIQGTFNLKADIQADFDSGIIRITNVDTTGSYPEIDEGSLNVVAILDEDTGTITVTATGTCGMGHPFYGEMLIKACDFSIMSSSGYVRIPLLTGGYTQYDLTGQFTLDIGECCTELPDGMYCGTLEGTYTAQDIQGTFNLKADIQADFDSGIIRITNVDTTGSYPEIDEGSLNVVAILDEDTGVITVTATGTCNMGYPFYGEMLIKACDLSIISSSGYVRVPLPTGGYMQYDLTGAFTLDMHQCGQEEIPEFPTIAIPVAAIVGLAFFMQRRK</sequence>
<dbReference type="Proteomes" id="UP000198535">
    <property type="component" value="Unassembled WGS sequence"/>
</dbReference>
<dbReference type="Pfam" id="PF26596">
    <property type="entry name" value="PEF-CTERM_ARCH"/>
    <property type="match status" value="1"/>
</dbReference>
<evidence type="ECO:0000313" key="3">
    <source>
        <dbReference type="EMBL" id="SFM88425.1"/>
    </source>
</evidence>
<keyword evidence="1" id="KW-0812">Transmembrane</keyword>
<dbReference type="NCBIfam" id="TIGR03024">
    <property type="entry name" value="arch_PEF_CTERM"/>
    <property type="match status" value="1"/>
</dbReference>
<name>A0A1I4UHN1_9EURY</name>
<dbReference type="InterPro" id="IPR017474">
    <property type="entry name" value="PEF_CTERM_C"/>
</dbReference>
<dbReference type="EMBL" id="FOUJ01000007">
    <property type="protein sequence ID" value="SFM88425.1"/>
    <property type="molecule type" value="Genomic_DNA"/>
</dbReference>
<feature type="transmembrane region" description="Helical" evidence="1">
    <location>
        <begin position="437"/>
        <end position="454"/>
    </location>
</feature>
<proteinExistence type="predicted"/>
<keyword evidence="1" id="KW-1133">Transmembrane helix</keyword>
<dbReference type="AlphaFoldDB" id="A0A1I4UHN1"/>
<keyword evidence="4" id="KW-1185">Reference proteome</keyword>
<feature type="domain" description="PEF-CTERM protein sorting" evidence="2">
    <location>
        <begin position="434"/>
        <end position="458"/>
    </location>
</feature>
<evidence type="ECO:0000256" key="1">
    <source>
        <dbReference type="SAM" id="Phobius"/>
    </source>
</evidence>
<reference evidence="4" key="1">
    <citation type="submission" date="2016-10" db="EMBL/GenBank/DDBJ databases">
        <authorList>
            <person name="Varghese N."/>
            <person name="Submissions S."/>
        </authorList>
    </citation>
    <scope>NUCLEOTIDE SEQUENCE [LARGE SCALE GENOMIC DNA]</scope>
    <source>
        <strain evidence="4">Mob M</strain>
    </source>
</reference>
<organism evidence="3 4">
    <name type="scientific">Methanolobus profundi</name>
    <dbReference type="NCBI Taxonomy" id="487685"/>
    <lineage>
        <taxon>Archaea</taxon>
        <taxon>Methanobacteriati</taxon>
        <taxon>Methanobacteriota</taxon>
        <taxon>Stenosarchaea group</taxon>
        <taxon>Methanomicrobia</taxon>
        <taxon>Methanosarcinales</taxon>
        <taxon>Methanosarcinaceae</taxon>
        <taxon>Methanolobus</taxon>
    </lineage>
</organism>
<gene>
    <name evidence="3" type="ORF">SAMN04488696_2714</name>
</gene>
<accession>A0A1I4UHN1</accession>